<dbReference type="InParanoid" id="A0A3Q7GTQ0"/>
<sequence length="56" mass="6293">MRSLQLFIFPFHYQGLRALSANTGFANIGVPLVLCVPKHGSFFMDIRTTIVPENNL</sequence>
<name>A0A3Q7GTQ0_SOLLC</name>
<organism evidence="1">
    <name type="scientific">Solanum lycopersicum</name>
    <name type="common">Tomato</name>
    <name type="synonym">Lycopersicon esculentum</name>
    <dbReference type="NCBI Taxonomy" id="4081"/>
    <lineage>
        <taxon>Eukaryota</taxon>
        <taxon>Viridiplantae</taxon>
        <taxon>Streptophyta</taxon>
        <taxon>Embryophyta</taxon>
        <taxon>Tracheophyta</taxon>
        <taxon>Spermatophyta</taxon>
        <taxon>Magnoliopsida</taxon>
        <taxon>eudicotyledons</taxon>
        <taxon>Gunneridae</taxon>
        <taxon>Pentapetalae</taxon>
        <taxon>asterids</taxon>
        <taxon>lamiids</taxon>
        <taxon>Solanales</taxon>
        <taxon>Solanaceae</taxon>
        <taxon>Solanoideae</taxon>
        <taxon>Solaneae</taxon>
        <taxon>Solanum</taxon>
        <taxon>Solanum subgen. Lycopersicon</taxon>
    </lineage>
</organism>
<proteinExistence type="predicted"/>
<dbReference type="Gramene" id="Solyc06g034300.1.1">
    <property type="protein sequence ID" value="Solyc06g034300.1.1.1"/>
    <property type="gene ID" value="Solyc06g034300.1"/>
</dbReference>
<accession>A0A3Q7GTQ0</accession>
<dbReference type="EnsemblPlants" id="Solyc06g034300.1.1">
    <property type="protein sequence ID" value="Solyc06g034300.1.1.1"/>
    <property type="gene ID" value="Solyc06g034300.1"/>
</dbReference>
<evidence type="ECO:0000313" key="1">
    <source>
        <dbReference type="EnsemblPlants" id="Solyc06g034300.1.1.1"/>
    </source>
</evidence>
<evidence type="ECO:0000313" key="2">
    <source>
        <dbReference type="Proteomes" id="UP000004994"/>
    </source>
</evidence>
<dbReference type="PaxDb" id="4081-Solyc06g034300.1.1"/>
<dbReference type="Proteomes" id="UP000004994">
    <property type="component" value="Chromosome 6"/>
</dbReference>
<reference evidence="1" key="2">
    <citation type="submission" date="2019-01" db="UniProtKB">
        <authorList>
            <consortium name="EnsemblPlants"/>
        </authorList>
    </citation>
    <scope>IDENTIFICATION</scope>
    <source>
        <strain evidence="1">cv. Heinz 1706</strain>
    </source>
</reference>
<protein>
    <submittedName>
        <fullName evidence="1">Uncharacterized protein</fullName>
    </submittedName>
</protein>
<reference evidence="1" key="1">
    <citation type="journal article" date="2012" name="Nature">
        <title>The tomato genome sequence provides insights into fleshy fruit evolution.</title>
        <authorList>
            <consortium name="Tomato Genome Consortium"/>
        </authorList>
    </citation>
    <scope>NUCLEOTIDE SEQUENCE [LARGE SCALE GENOMIC DNA]</scope>
    <source>
        <strain evidence="1">cv. Heinz 1706</strain>
    </source>
</reference>
<keyword evidence="2" id="KW-1185">Reference proteome</keyword>
<dbReference type="AlphaFoldDB" id="A0A3Q7GTQ0"/>